<keyword evidence="15" id="KW-0282">Flagellum</keyword>
<evidence type="ECO:0000313" key="15">
    <source>
        <dbReference type="EMBL" id="RUR69213.1"/>
    </source>
</evidence>
<dbReference type="NCBIfam" id="TIGR00328">
    <property type="entry name" value="flhB"/>
    <property type="match status" value="1"/>
</dbReference>
<evidence type="ECO:0000256" key="7">
    <source>
        <dbReference type="ARBA" id="ARBA00022795"/>
    </source>
</evidence>
<dbReference type="GO" id="GO:0044780">
    <property type="term" value="P:bacterial-type flagellum assembly"/>
    <property type="evidence" value="ECO:0007669"/>
    <property type="project" value="InterPro"/>
</dbReference>
<reference evidence="15 16" key="1">
    <citation type="submission" date="2018-12" db="EMBL/GenBank/DDBJ databases">
        <title>The genome sequences of Variovorax guangxiensis DSM 27352.</title>
        <authorList>
            <person name="Gao J."/>
            <person name="Sun J."/>
        </authorList>
    </citation>
    <scope>NUCLEOTIDE SEQUENCE [LARGE SCALE GENOMIC DNA]</scope>
    <source>
        <strain evidence="15 16">DSM 27352</strain>
    </source>
</reference>
<evidence type="ECO:0000313" key="16">
    <source>
        <dbReference type="Proteomes" id="UP000281118"/>
    </source>
</evidence>
<feature type="transmembrane region" description="Helical" evidence="13">
    <location>
        <begin position="92"/>
        <end position="116"/>
    </location>
</feature>
<keyword evidence="15" id="KW-0966">Cell projection</keyword>
<evidence type="ECO:0000256" key="6">
    <source>
        <dbReference type="ARBA" id="ARBA00022692"/>
    </source>
</evidence>
<dbReference type="OrthoDB" id="9807950at2"/>
<comment type="subcellular location">
    <subcellularLocation>
        <location evidence="1">Cell membrane</location>
        <topology evidence="1">Multi-pass membrane protein</topology>
    </subcellularLocation>
</comment>
<evidence type="ECO:0000256" key="3">
    <source>
        <dbReference type="ARBA" id="ARBA00021622"/>
    </source>
</evidence>
<evidence type="ECO:0000256" key="4">
    <source>
        <dbReference type="ARBA" id="ARBA00022448"/>
    </source>
</evidence>
<keyword evidence="8 13" id="KW-0653">Protein transport</keyword>
<dbReference type="PANTHER" id="PTHR30531">
    <property type="entry name" value="FLAGELLAR BIOSYNTHETIC PROTEIN FLHB"/>
    <property type="match status" value="1"/>
</dbReference>
<evidence type="ECO:0000256" key="11">
    <source>
        <dbReference type="ARBA" id="ARBA00023225"/>
    </source>
</evidence>
<keyword evidence="10 13" id="KW-0472">Membrane</keyword>
<evidence type="ECO:0000256" key="10">
    <source>
        <dbReference type="ARBA" id="ARBA00023136"/>
    </source>
</evidence>
<keyword evidence="5 13" id="KW-1003">Cell membrane</keyword>
<protein>
    <recommendedName>
        <fullName evidence="3 13">Flagellar biosynthetic protein FlhB</fullName>
    </recommendedName>
</protein>
<dbReference type="InterPro" id="IPR029025">
    <property type="entry name" value="T3SS_substrate_exporter_C"/>
</dbReference>
<dbReference type="SUPFAM" id="SSF160544">
    <property type="entry name" value="EscU C-terminal domain-like"/>
    <property type="match status" value="1"/>
</dbReference>
<evidence type="ECO:0000256" key="14">
    <source>
        <dbReference type="SAM" id="MobiDB-lite"/>
    </source>
</evidence>
<organism evidence="15 16">
    <name type="scientific">Variovorax guangxiensis</name>
    <dbReference type="NCBI Taxonomy" id="1775474"/>
    <lineage>
        <taxon>Bacteria</taxon>
        <taxon>Pseudomonadati</taxon>
        <taxon>Pseudomonadota</taxon>
        <taxon>Betaproteobacteria</taxon>
        <taxon>Burkholderiales</taxon>
        <taxon>Comamonadaceae</taxon>
        <taxon>Variovorax</taxon>
    </lineage>
</organism>
<evidence type="ECO:0000256" key="8">
    <source>
        <dbReference type="ARBA" id="ARBA00022927"/>
    </source>
</evidence>
<dbReference type="GO" id="GO:0009306">
    <property type="term" value="P:protein secretion"/>
    <property type="evidence" value="ECO:0007669"/>
    <property type="project" value="InterPro"/>
</dbReference>
<accession>A0A433MMT2</accession>
<dbReference type="PANTHER" id="PTHR30531:SF12">
    <property type="entry name" value="FLAGELLAR BIOSYNTHETIC PROTEIN FLHB"/>
    <property type="match status" value="1"/>
</dbReference>
<keyword evidence="15" id="KW-0969">Cilium</keyword>
<evidence type="ECO:0000256" key="9">
    <source>
        <dbReference type="ARBA" id="ARBA00022989"/>
    </source>
</evidence>
<evidence type="ECO:0000256" key="1">
    <source>
        <dbReference type="ARBA" id="ARBA00004651"/>
    </source>
</evidence>
<keyword evidence="9 13" id="KW-1133">Transmembrane helix</keyword>
<keyword evidence="7 13" id="KW-1005">Bacterial flagellum biogenesis</keyword>
<evidence type="ECO:0000256" key="5">
    <source>
        <dbReference type="ARBA" id="ARBA00022475"/>
    </source>
</evidence>
<dbReference type="Gene3D" id="3.40.1690.10">
    <property type="entry name" value="secretion proteins EscU"/>
    <property type="match status" value="1"/>
</dbReference>
<gene>
    <name evidence="13 15" type="primary">flhB</name>
    <name evidence="15" type="ORF">EJP67_19340</name>
</gene>
<keyword evidence="11 13" id="KW-1006">Bacterial flagellum protein export</keyword>
<comment type="caution">
    <text evidence="15">The sequence shown here is derived from an EMBL/GenBank/DDBJ whole genome shotgun (WGS) entry which is preliminary data.</text>
</comment>
<dbReference type="PRINTS" id="PR00950">
    <property type="entry name" value="TYPE3IMSPROT"/>
</dbReference>
<keyword evidence="4 13" id="KW-0813">Transport</keyword>
<comment type="function">
    <text evidence="12 13">Required for formation of the rod structure in the basal body of the flagellar apparatus. Together with FliI and FliH, may constitute the export apparatus of flagellin.</text>
</comment>
<proteinExistence type="inferred from homology"/>
<dbReference type="InterPro" id="IPR006136">
    <property type="entry name" value="FlhB"/>
</dbReference>
<name>A0A433MMT2_9BURK</name>
<sequence length="385" mass="42153">MAEESDLEKTEPASERRLEKAREEGNVARSRELTTFVMLGTACAGLWLASESLGSSMNGALRMGLQFDRAAAFDPSYMLARTGLMSMQALGAIGPMFAMMIVAAVVAPMMLGGWLFSTKSVAPNFGKLNPLAGIGRMFSSQSLAELLKALAKSALIGGVAWWVVSRDIGTLMALMAQPAQYALPHAVVLVARHCVLIAATLFLVALIDVPFQLWSYYRKLRMSREDVRQEHKESEGDPHIKAAIRRQQQQMARRRMMSEVPKADIVLTNPTHFAVALKYQEGGMRAPRVVAKGTELVAARIRELAKEHKVAILEAPPLARSLYRHTKLGDEIPAGLYTAVAEVLAWVYQLRRWRAEGGEAPRTPTDLPVPADLQYTAADAAELAA</sequence>
<dbReference type="RefSeq" id="WP_126023330.1">
    <property type="nucleotide sequence ID" value="NZ_RXFT01000008.1"/>
</dbReference>
<keyword evidence="6 13" id="KW-0812">Transmembrane</keyword>
<dbReference type="FunFam" id="3.40.1690.10:FF:000001">
    <property type="entry name" value="Flagellar biosynthetic protein FlhB"/>
    <property type="match status" value="1"/>
</dbReference>
<evidence type="ECO:0000256" key="12">
    <source>
        <dbReference type="ARBA" id="ARBA00025078"/>
    </source>
</evidence>
<dbReference type="AlphaFoldDB" id="A0A433MMT2"/>
<dbReference type="GO" id="GO:0005886">
    <property type="term" value="C:plasma membrane"/>
    <property type="evidence" value="ECO:0007669"/>
    <property type="project" value="UniProtKB-SubCell"/>
</dbReference>
<comment type="similarity">
    <text evidence="2 13">Belongs to the type III secretion exporter family.</text>
</comment>
<feature type="compositionally biased region" description="Basic and acidic residues" evidence="14">
    <location>
        <begin position="7"/>
        <end position="25"/>
    </location>
</feature>
<feature type="region of interest" description="Disordered" evidence="14">
    <location>
        <begin position="1"/>
        <end position="25"/>
    </location>
</feature>
<dbReference type="Proteomes" id="UP000281118">
    <property type="component" value="Unassembled WGS sequence"/>
</dbReference>
<feature type="transmembrane region" description="Helical" evidence="13">
    <location>
        <begin position="190"/>
        <end position="214"/>
    </location>
</feature>
<dbReference type="InterPro" id="IPR006135">
    <property type="entry name" value="T3SS_substrate_exporter"/>
</dbReference>
<dbReference type="EMBL" id="RXFT01000008">
    <property type="protein sequence ID" value="RUR69213.1"/>
    <property type="molecule type" value="Genomic_DNA"/>
</dbReference>
<evidence type="ECO:0000256" key="2">
    <source>
        <dbReference type="ARBA" id="ARBA00010690"/>
    </source>
</evidence>
<evidence type="ECO:0000256" key="13">
    <source>
        <dbReference type="RuleBase" id="RU364091"/>
    </source>
</evidence>
<dbReference type="Pfam" id="PF01312">
    <property type="entry name" value="Bac_export_2"/>
    <property type="match status" value="1"/>
</dbReference>
<comment type="caution">
    <text evidence="13">Lacks conserved residue(s) required for the propagation of feature annotation.</text>
</comment>